<dbReference type="InterPro" id="IPR006059">
    <property type="entry name" value="SBP"/>
</dbReference>
<evidence type="ECO:0000256" key="1">
    <source>
        <dbReference type="ARBA" id="ARBA00004418"/>
    </source>
</evidence>
<reference evidence="4 7" key="1">
    <citation type="journal article" date="2002" name="J. Bacteriol.">
        <title>Genome sequence of Yersinia pestis KIM.</title>
        <authorList>
            <person name="Deng W."/>
            <person name="Burland V."/>
            <person name="Plunkett G.III."/>
            <person name="Boutin A."/>
            <person name="Mayhew G.F."/>
            <person name="Liss P."/>
            <person name="Perna N.T."/>
            <person name="Rose D.J."/>
            <person name="Mau B."/>
            <person name="Zhou S."/>
            <person name="Schwartz D.C."/>
            <person name="Fetherston J.D."/>
            <person name="Lindler L.E."/>
            <person name="Brubaker R.R."/>
            <person name="Plana G.V."/>
            <person name="Straley S.C."/>
            <person name="McDonough K.A."/>
            <person name="Nilles M.L."/>
            <person name="Matson J.S."/>
            <person name="Blattner F.R."/>
            <person name="Perry R.D."/>
        </authorList>
    </citation>
    <scope>NUCLEOTIDE SEQUENCE [LARGE SCALE GENOMIC DNA]</scope>
    <source>
        <strain evidence="4">KIM</strain>
        <strain evidence="7">KIM10+ / Biovar Mediaevalis</strain>
    </source>
</reference>
<dbReference type="Gene3D" id="3.40.190.10">
    <property type="entry name" value="Periplasmic binding protein-like II"/>
    <property type="match status" value="2"/>
</dbReference>
<comment type="similarity">
    <text evidence="2">Belongs to the bacterial solute-binding protein 1 family.</text>
</comment>
<sequence>MNERHDFNVKHKMMRCEILHIIIEITLLFYFNVKIGLPAFSFNNGPGNRIMLEKMKNTLISLAIASSCVVFTGCDNDTASAKNEKQDITLWIAPNNVQEAFWSEVVGEWNKQPDKKKVVFSTIPAAGSSEEAIMNAIASDRAPDISENIFTGFGSQLADLGQVVDLSTLDGYENLISTRQMTDIMDNWRYNGKNYILPIYMNPVLFWWRGDLLKEQGFSEVPKTYDEVYALSEKYTIPDKRYAIQATSGRNWWDRWFDFIALYYAQSDGKPYIANQQASYDNQAGRDVLDFMHTLFSKKWTLYDFGQDDPLVTGKVLGAVRGPWDISRYQQQYPEILKHIKMGPMLVKEQQDKPHTFADGKGLVLFSHSKVKPEAWEFIQWVFSQPKFDKRWMELTGMPPARADLLTNPFFAEYYQEHPYAAAYAEYVNVAIPPVSSGETVEIQRSMTQMIEKTAFNTATPDEALQQSIKEVNAILKP</sequence>
<dbReference type="SUPFAM" id="SSF53850">
    <property type="entry name" value="Periplasmic binding protein-like II"/>
    <property type="match status" value="1"/>
</dbReference>
<dbReference type="Proteomes" id="UP000001019">
    <property type="component" value="Chromosome"/>
</dbReference>
<comment type="subcellular location">
    <subcellularLocation>
        <location evidence="1">Periplasm</location>
    </subcellularLocation>
</comment>
<gene>
    <name evidence="5" type="primary">ugpB3</name>
    <name evidence="4" type="ordered locus">y1712</name>
    <name evidence="5" type="ordered locus">YP_2296</name>
</gene>
<dbReference type="EMBL" id="AE017042">
    <property type="protein sequence ID" value="AAS62502.1"/>
    <property type="molecule type" value="Genomic_DNA"/>
</dbReference>
<dbReference type="GO" id="GO:0042597">
    <property type="term" value="C:periplasmic space"/>
    <property type="evidence" value="ECO:0007669"/>
    <property type="project" value="UniProtKB-SubCell"/>
</dbReference>
<accession>Q74T93</accession>
<keyword evidence="3" id="KW-0472">Membrane</keyword>
<dbReference type="PANTHER" id="PTHR43649">
    <property type="entry name" value="ARABINOSE-BINDING PROTEIN-RELATED"/>
    <property type="match status" value="1"/>
</dbReference>
<evidence type="ECO:0000313" key="7">
    <source>
        <dbReference type="Proteomes" id="UP000002490"/>
    </source>
</evidence>
<keyword evidence="3" id="KW-0812">Transmembrane</keyword>
<dbReference type="HOGENOM" id="CLU_031285_6_0_6"/>
<dbReference type="PANTHER" id="PTHR43649:SF13">
    <property type="entry name" value="CARBOHYDRATE ABC TRANSPORTER SUBSTRATE-BINDING PROTEIN"/>
    <property type="match status" value="1"/>
</dbReference>
<feature type="transmembrane region" description="Helical" evidence="3">
    <location>
        <begin position="21"/>
        <end position="42"/>
    </location>
</feature>
<dbReference type="InterPro" id="IPR050490">
    <property type="entry name" value="Bact_solute-bd_prot1"/>
</dbReference>
<dbReference type="KEGG" id="ypm:YP_2296"/>
<reference evidence="5" key="2">
    <citation type="submission" date="2003-04" db="EMBL/GenBank/DDBJ databases">
        <authorList>
            <person name="Song Y."/>
            <person name="Tong Z."/>
            <person name="Wang L."/>
            <person name="Han Y."/>
            <person name="Zhang J."/>
            <person name="Pei D."/>
            <person name="Wang J."/>
            <person name="Zhou D."/>
            <person name="Han Y."/>
            <person name="Pang X."/>
            <person name="Zhai J."/>
            <person name="Chen F."/>
            <person name="Qin H."/>
            <person name="Wang J."/>
            <person name="Li S."/>
            <person name="Guo Z."/>
            <person name="Ye C."/>
            <person name="Du Z."/>
            <person name="Lin W."/>
            <person name="Wang J."/>
            <person name="Yu J."/>
            <person name="Yang H."/>
            <person name="Wang J."/>
            <person name="Huang P."/>
            <person name="Yang R."/>
        </authorList>
    </citation>
    <scope>NUCLEOTIDE SEQUENCE</scope>
    <source>
        <strain evidence="5">91001</strain>
    </source>
</reference>
<dbReference type="EnsemblBacteria" id="AAS62502">
    <property type="protein sequence ID" value="AAS62502"/>
    <property type="gene ID" value="YP_2296"/>
</dbReference>
<dbReference type="Pfam" id="PF13416">
    <property type="entry name" value="SBP_bac_8"/>
    <property type="match status" value="1"/>
</dbReference>
<dbReference type="IntAct" id="Q8D0R4">
    <property type="interactions" value="6"/>
</dbReference>
<protein>
    <submittedName>
        <fullName evidence="4">Solute-binding periplasmic protein of ABC transporter</fullName>
    </submittedName>
    <submittedName>
        <fullName evidence="5">Solute-binding protein</fullName>
    </submittedName>
</protein>
<evidence type="ECO:0000313" key="6">
    <source>
        <dbReference type="Proteomes" id="UP000001019"/>
    </source>
</evidence>
<keyword evidence="3" id="KW-1133">Transmembrane helix</keyword>
<evidence type="ECO:0000313" key="5">
    <source>
        <dbReference type="EMBL" id="AAS62502.1"/>
    </source>
</evidence>
<dbReference type="AlphaFoldDB" id="Q8D0R4"/>
<evidence type="ECO:0000256" key="3">
    <source>
        <dbReference type="SAM" id="Phobius"/>
    </source>
</evidence>
<name>Q8D0R4_YERPE</name>
<dbReference type="KEGG" id="ypk:y1712"/>
<dbReference type="Proteomes" id="UP000002490">
    <property type="component" value="Chromosome"/>
</dbReference>
<evidence type="ECO:0000313" key="4">
    <source>
        <dbReference type="EMBL" id="AAM85280.1"/>
    </source>
</evidence>
<reference evidence="5" key="4">
    <citation type="submission" date="2016-05" db="EMBL/GenBank/DDBJ databases">
        <title>Reannotation of Yersinia pestis strain 91001 based on omics data.</title>
        <authorList>
            <person name="Yiqing M."/>
        </authorList>
    </citation>
    <scope>NUCLEOTIDE SEQUENCE</scope>
    <source>
        <strain evidence="5">91001</strain>
    </source>
</reference>
<dbReference type="EMBL" id="AE009952">
    <property type="protein sequence ID" value="AAM85280.1"/>
    <property type="molecule type" value="Genomic_DNA"/>
</dbReference>
<reference evidence="6" key="3">
    <citation type="journal article" date="2004" name="DNA Res.">
        <title>Complete genome sequence of Yersinia pestis strain 91001, an isolate avirulent to humans.</title>
        <authorList>
            <person name="Song Y."/>
            <person name="Tong Z."/>
            <person name="Wang J."/>
            <person name="Wang L."/>
            <person name="Guo Z."/>
            <person name="Han Y."/>
            <person name="Zhang J."/>
            <person name="Pei D."/>
            <person name="Zhou D."/>
            <person name="Qin H."/>
            <person name="Pang X."/>
            <person name="Han Y."/>
            <person name="Zhai J."/>
            <person name="Li M."/>
            <person name="Cui B."/>
            <person name="Qi Z."/>
            <person name="Jin L."/>
            <person name="Dai R."/>
            <person name="Chen F."/>
            <person name="Li S."/>
            <person name="Ye C."/>
            <person name="Du Z."/>
            <person name="Lin W."/>
            <person name="Wang J."/>
            <person name="Yu J."/>
            <person name="Yang H."/>
            <person name="Wang J."/>
            <person name="Huang P."/>
            <person name="Yang R."/>
        </authorList>
    </citation>
    <scope>NUCLEOTIDE SEQUENCE [LARGE SCALE GENOMIC DNA]</scope>
    <source>
        <strain evidence="6">91001 / Biovar Mediaevalis</strain>
    </source>
</reference>
<dbReference type="GO" id="GO:0030313">
    <property type="term" value="C:cell envelope"/>
    <property type="evidence" value="ECO:0007669"/>
    <property type="project" value="UniProtKB-ARBA"/>
</dbReference>
<accession>Q8D0R4</accession>
<proteinExistence type="inferred from homology"/>
<evidence type="ECO:0000256" key="2">
    <source>
        <dbReference type="ARBA" id="ARBA00008520"/>
    </source>
</evidence>
<organism evidence="4 7">
    <name type="scientific">Yersinia pestis</name>
    <dbReference type="NCBI Taxonomy" id="632"/>
    <lineage>
        <taxon>Bacteria</taxon>
        <taxon>Pseudomonadati</taxon>
        <taxon>Pseudomonadota</taxon>
        <taxon>Gammaproteobacteria</taxon>
        <taxon>Enterobacterales</taxon>
        <taxon>Yersiniaceae</taxon>
        <taxon>Yersinia</taxon>
    </lineage>
</organism>